<dbReference type="Proteomes" id="UP000629287">
    <property type="component" value="Unassembled WGS sequence"/>
</dbReference>
<dbReference type="AlphaFoldDB" id="A0A8I0P0V5"/>
<reference evidence="1 2" key="1">
    <citation type="submission" date="2020-10" db="EMBL/GenBank/DDBJ databases">
        <title>Sequencing the genomes of 1000 actinobacteria strains.</title>
        <authorList>
            <person name="Klenk H.-P."/>
        </authorList>
    </citation>
    <scope>NUCLEOTIDE SEQUENCE [LARGE SCALE GENOMIC DNA]</scope>
    <source>
        <strain evidence="1 2">DSM 41803</strain>
    </source>
</reference>
<accession>A0A8I0P0V5</accession>
<proteinExistence type="predicted"/>
<keyword evidence="2" id="KW-1185">Reference proteome</keyword>
<comment type="caution">
    <text evidence="1">The sequence shown here is derived from an EMBL/GenBank/DDBJ whole genome shotgun (WGS) entry which is preliminary data.</text>
</comment>
<organism evidence="1 2">
    <name type="scientific">Streptomyces stelliscabiei</name>
    <dbReference type="NCBI Taxonomy" id="146820"/>
    <lineage>
        <taxon>Bacteria</taxon>
        <taxon>Bacillati</taxon>
        <taxon>Actinomycetota</taxon>
        <taxon>Actinomycetes</taxon>
        <taxon>Kitasatosporales</taxon>
        <taxon>Streptomycetaceae</taxon>
        <taxon>Streptomyces</taxon>
    </lineage>
</organism>
<sequence>MRVMYHQQTKNLLVNYSPKKLDFFQAQVKST</sequence>
<evidence type="ECO:0000313" key="1">
    <source>
        <dbReference type="EMBL" id="MBE1594241.1"/>
    </source>
</evidence>
<name>A0A8I0P0V5_9ACTN</name>
<gene>
    <name evidence="1" type="ORF">H4687_000370</name>
</gene>
<evidence type="ECO:0000313" key="2">
    <source>
        <dbReference type="Proteomes" id="UP000629287"/>
    </source>
</evidence>
<protein>
    <submittedName>
        <fullName evidence="1">Uncharacterized protein</fullName>
    </submittedName>
</protein>
<dbReference type="EMBL" id="JADBGF010000001">
    <property type="protein sequence ID" value="MBE1594241.1"/>
    <property type="molecule type" value="Genomic_DNA"/>
</dbReference>